<protein>
    <submittedName>
        <fullName evidence="1">Uncharacterized protein</fullName>
    </submittedName>
</protein>
<sequence>MPCKHPVGISSTDPDCSCQPALKGFLDTQSLKLVLRGPEKGQISLLNLPNAELDVLFDFMHHVMIIKETIKDPVEQGSMHSVAVQFDQRNSQFVNLQATADGSLLFSFRILDSACAVKGSKLRPREKRRHFVHVESALYNRLVMCDWPQKNLQLFLPASQIKGWKTAALILLTFNRITTDKWRCLVNIRDSYSMAGLDWRQVEMNMKLKEKQAVIYAAKLNQKMPVYKNHAGVISLQKSHEITGG</sequence>
<dbReference type="STRING" id="5098.A0A507QJN0"/>
<proteinExistence type="predicted"/>
<name>A0A507QJN0_MONPU</name>
<evidence type="ECO:0000313" key="1">
    <source>
        <dbReference type="EMBL" id="TQB68719.1"/>
    </source>
</evidence>
<evidence type="ECO:0000313" key="2">
    <source>
        <dbReference type="Proteomes" id="UP000319663"/>
    </source>
</evidence>
<dbReference type="Proteomes" id="UP000319663">
    <property type="component" value="Unassembled WGS sequence"/>
</dbReference>
<gene>
    <name evidence="1" type="ORF">MPDQ_002875</name>
</gene>
<dbReference type="EMBL" id="VIFY01000194">
    <property type="protein sequence ID" value="TQB68719.1"/>
    <property type="molecule type" value="Genomic_DNA"/>
</dbReference>
<dbReference type="AlphaFoldDB" id="A0A507QJN0"/>
<accession>A0A507QJN0</accession>
<reference evidence="1 2" key="1">
    <citation type="submission" date="2019-06" db="EMBL/GenBank/DDBJ databases">
        <title>Wine fermentation using esterase from Monascus purpureus.</title>
        <authorList>
            <person name="Geng C."/>
            <person name="Zhang Y."/>
        </authorList>
    </citation>
    <scope>NUCLEOTIDE SEQUENCE [LARGE SCALE GENOMIC DNA]</scope>
    <source>
        <strain evidence="1">HQ1</strain>
    </source>
</reference>
<comment type="caution">
    <text evidence="1">The sequence shown here is derived from an EMBL/GenBank/DDBJ whole genome shotgun (WGS) entry which is preliminary data.</text>
</comment>
<keyword evidence="2" id="KW-1185">Reference proteome</keyword>
<organism evidence="1 2">
    <name type="scientific">Monascus purpureus</name>
    <name type="common">Red mold</name>
    <name type="synonym">Monascus anka</name>
    <dbReference type="NCBI Taxonomy" id="5098"/>
    <lineage>
        <taxon>Eukaryota</taxon>
        <taxon>Fungi</taxon>
        <taxon>Dikarya</taxon>
        <taxon>Ascomycota</taxon>
        <taxon>Pezizomycotina</taxon>
        <taxon>Eurotiomycetes</taxon>
        <taxon>Eurotiomycetidae</taxon>
        <taxon>Eurotiales</taxon>
        <taxon>Aspergillaceae</taxon>
        <taxon>Monascus</taxon>
    </lineage>
</organism>